<proteinExistence type="predicted"/>
<gene>
    <name evidence="1" type="ORF">S03H2_11560</name>
</gene>
<evidence type="ECO:0000313" key="1">
    <source>
        <dbReference type="EMBL" id="GAH42794.1"/>
    </source>
</evidence>
<reference evidence="1" key="1">
    <citation type="journal article" date="2014" name="Front. Microbiol.">
        <title>High frequency of phylogenetically diverse reductive dehalogenase-homologous genes in deep subseafloor sedimentary metagenomes.</title>
        <authorList>
            <person name="Kawai M."/>
            <person name="Futagami T."/>
            <person name="Toyoda A."/>
            <person name="Takaki Y."/>
            <person name="Nishi S."/>
            <person name="Hori S."/>
            <person name="Arai W."/>
            <person name="Tsubouchi T."/>
            <person name="Morono Y."/>
            <person name="Uchiyama I."/>
            <person name="Ito T."/>
            <person name="Fujiyama A."/>
            <person name="Inagaki F."/>
            <person name="Takami H."/>
        </authorList>
    </citation>
    <scope>NUCLEOTIDE SEQUENCE</scope>
    <source>
        <strain evidence="1">Expedition CK06-06</strain>
    </source>
</reference>
<comment type="caution">
    <text evidence="1">The sequence shown here is derived from an EMBL/GenBank/DDBJ whole genome shotgun (WGS) entry which is preliminary data.</text>
</comment>
<sequence>MGEEDSKIIEERGGIVTDETLYTSPNDWLKIKKSKHHFYYVERKGKDSIAVFLVRLDAGGAWEVLIRYQPLPVWGNLDLYPCPITG</sequence>
<feature type="non-terminal residue" evidence="1">
    <location>
        <position position="86"/>
    </location>
</feature>
<protein>
    <submittedName>
        <fullName evidence="1">Uncharacterized protein</fullName>
    </submittedName>
</protein>
<dbReference type="AlphaFoldDB" id="X1GMC7"/>
<name>X1GMC7_9ZZZZ</name>
<dbReference type="EMBL" id="BARU01005892">
    <property type="protein sequence ID" value="GAH42794.1"/>
    <property type="molecule type" value="Genomic_DNA"/>
</dbReference>
<organism evidence="1">
    <name type="scientific">marine sediment metagenome</name>
    <dbReference type="NCBI Taxonomy" id="412755"/>
    <lineage>
        <taxon>unclassified sequences</taxon>
        <taxon>metagenomes</taxon>
        <taxon>ecological metagenomes</taxon>
    </lineage>
</organism>
<accession>X1GMC7</accession>